<sequence>MSVGLRPRRLLARIARPGPAPEDAVRAAGDLVAGGCAVGLEVRGSDPAGVLAELAGRLDAAGLAASCEVTVRADRFVDPGPLHSAPALALALDGPPTDVDRIAAALPAARVVVHAAGPEAVQRCRAFAGRRVRLVAGRGVATGLSFVRCLNVLMAGAGEPAVATTDPRLIAVTGERAAWNGRPPQSWEHVMPWGHPTEEQHRLLAAGHTVRVLVPVAEAWS</sequence>
<dbReference type="Gene3D" id="3.20.20.220">
    <property type="match status" value="1"/>
</dbReference>
<evidence type="ECO:0000313" key="2">
    <source>
        <dbReference type="Proteomes" id="UP000479241"/>
    </source>
</evidence>
<proteinExistence type="predicted"/>
<dbReference type="EMBL" id="JAAGWG010000025">
    <property type="protein sequence ID" value="NEK87144.1"/>
    <property type="molecule type" value="Genomic_DNA"/>
</dbReference>
<comment type="caution">
    <text evidence="1">The sequence shown here is derived from an EMBL/GenBank/DDBJ whole genome shotgun (WGS) entry which is preliminary data.</text>
</comment>
<dbReference type="RefSeq" id="WP_163206815.1">
    <property type="nucleotide sequence ID" value="NZ_JAAGWG010000025.1"/>
</dbReference>
<protein>
    <recommendedName>
        <fullName evidence="3">Proline dehydrogenase</fullName>
    </recommendedName>
</protein>
<organism evidence="1 2">
    <name type="scientific">Blastococcus saxobsidens</name>
    <dbReference type="NCBI Taxonomy" id="138336"/>
    <lineage>
        <taxon>Bacteria</taxon>
        <taxon>Bacillati</taxon>
        <taxon>Actinomycetota</taxon>
        <taxon>Actinomycetes</taxon>
        <taxon>Geodermatophilales</taxon>
        <taxon>Geodermatophilaceae</taxon>
        <taxon>Blastococcus</taxon>
    </lineage>
</organism>
<reference evidence="1 2" key="1">
    <citation type="submission" date="2019-12" db="EMBL/GenBank/DDBJ databases">
        <title>the WGS of Blastococcus saxobsidens 67B17.</title>
        <authorList>
            <person name="Jiang Z."/>
        </authorList>
    </citation>
    <scope>NUCLEOTIDE SEQUENCE [LARGE SCALE GENOMIC DNA]</scope>
    <source>
        <strain evidence="1 2">67B17</strain>
    </source>
</reference>
<evidence type="ECO:0008006" key="3">
    <source>
        <dbReference type="Google" id="ProtNLM"/>
    </source>
</evidence>
<name>A0A6L9W6W8_9ACTN</name>
<gene>
    <name evidence="1" type="ORF">GCU60_15490</name>
</gene>
<accession>A0A6L9W6W8</accession>
<dbReference type="Proteomes" id="UP000479241">
    <property type="component" value="Unassembled WGS sequence"/>
</dbReference>
<dbReference type="AlphaFoldDB" id="A0A6L9W6W8"/>
<evidence type="ECO:0000313" key="1">
    <source>
        <dbReference type="EMBL" id="NEK87144.1"/>
    </source>
</evidence>